<reference evidence="1" key="1">
    <citation type="journal article" date="2019" name="bioRxiv">
        <title>The Genome of the Zebra Mussel, Dreissena polymorpha: A Resource for Invasive Species Research.</title>
        <authorList>
            <person name="McCartney M.A."/>
            <person name="Auch B."/>
            <person name="Kono T."/>
            <person name="Mallez S."/>
            <person name="Zhang Y."/>
            <person name="Obille A."/>
            <person name="Becker A."/>
            <person name="Abrahante J.E."/>
            <person name="Garbe J."/>
            <person name="Badalamenti J.P."/>
            <person name="Herman A."/>
            <person name="Mangelson H."/>
            <person name="Liachko I."/>
            <person name="Sullivan S."/>
            <person name="Sone E.D."/>
            <person name="Koren S."/>
            <person name="Silverstein K.A.T."/>
            <person name="Beckman K.B."/>
            <person name="Gohl D.M."/>
        </authorList>
    </citation>
    <scope>NUCLEOTIDE SEQUENCE</scope>
    <source>
        <strain evidence="1">Duluth1</strain>
        <tissue evidence="1">Whole animal</tissue>
    </source>
</reference>
<gene>
    <name evidence="1" type="ORF">DPMN_079725</name>
</gene>
<evidence type="ECO:0000313" key="1">
    <source>
        <dbReference type="EMBL" id="KAH3704666.1"/>
    </source>
</evidence>
<name>A0A9D3YUA3_DREPO</name>
<evidence type="ECO:0000313" key="2">
    <source>
        <dbReference type="Proteomes" id="UP000828390"/>
    </source>
</evidence>
<accession>A0A9D3YUA3</accession>
<dbReference type="EMBL" id="JAIWYP010000015">
    <property type="protein sequence ID" value="KAH3704666.1"/>
    <property type="molecule type" value="Genomic_DNA"/>
</dbReference>
<organism evidence="1 2">
    <name type="scientific">Dreissena polymorpha</name>
    <name type="common">Zebra mussel</name>
    <name type="synonym">Mytilus polymorpha</name>
    <dbReference type="NCBI Taxonomy" id="45954"/>
    <lineage>
        <taxon>Eukaryota</taxon>
        <taxon>Metazoa</taxon>
        <taxon>Spiralia</taxon>
        <taxon>Lophotrochozoa</taxon>
        <taxon>Mollusca</taxon>
        <taxon>Bivalvia</taxon>
        <taxon>Autobranchia</taxon>
        <taxon>Heteroconchia</taxon>
        <taxon>Euheterodonta</taxon>
        <taxon>Imparidentia</taxon>
        <taxon>Neoheterodontei</taxon>
        <taxon>Myida</taxon>
        <taxon>Dreissenoidea</taxon>
        <taxon>Dreissenidae</taxon>
        <taxon>Dreissena</taxon>
    </lineage>
</organism>
<keyword evidence="2" id="KW-1185">Reference proteome</keyword>
<protein>
    <submittedName>
        <fullName evidence="1">Uncharacterized protein</fullName>
    </submittedName>
</protein>
<reference evidence="1" key="2">
    <citation type="submission" date="2020-11" db="EMBL/GenBank/DDBJ databases">
        <authorList>
            <person name="McCartney M.A."/>
            <person name="Auch B."/>
            <person name="Kono T."/>
            <person name="Mallez S."/>
            <person name="Becker A."/>
            <person name="Gohl D.M."/>
            <person name="Silverstein K.A.T."/>
            <person name="Koren S."/>
            <person name="Bechman K.B."/>
            <person name="Herman A."/>
            <person name="Abrahante J.E."/>
            <person name="Garbe J."/>
        </authorList>
    </citation>
    <scope>NUCLEOTIDE SEQUENCE</scope>
    <source>
        <strain evidence="1">Duluth1</strain>
        <tissue evidence="1">Whole animal</tissue>
    </source>
</reference>
<sequence>MEMMGQSAAHLLDPNAKILGLLAWAEVSQELLENVALTAKRKGNARRFRV</sequence>
<dbReference type="AlphaFoldDB" id="A0A9D3YUA3"/>
<proteinExistence type="predicted"/>
<comment type="caution">
    <text evidence="1">The sequence shown here is derived from an EMBL/GenBank/DDBJ whole genome shotgun (WGS) entry which is preliminary data.</text>
</comment>
<dbReference type="Proteomes" id="UP000828390">
    <property type="component" value="Unassembled WGS sequence"/>
</dbReference>